<dbReference type="GO" id="GO:0098703">
    <property type="term" value="P:calcium ion import across plasma membrane"/>
    <property type="evidence" value="ECO:0007669"/>
    <property type="project" value="TreeGrafter"/>
</dbReference>
<dbReference type="PROSITE" id="PS50088">
    <property type="entry name" value="ANK_REPEAT"/>
    <property type="match status" value="4"/>
</dbReference>
<dbReference type="SMART" id="SM00248">
    <property type="entry name" value="ANK"/>
    <property type="match status" value="4"/>
</dbReference>
<feature type="transmembrane region" description="Helical" evidence="15">
    <location>
        <begin position="454"/>
        <end position="479"/>
    </location>
</feature>
<keyword evidence="18" id="KW-1185">Reference proteome</keyword>
<feature type="repeat" description="ANK" evidence="14">
    <location>
        <begin position="95"/>
        <end position="127"/>
    </location>
</feature>
<dbReference type="InterPro" id="IPR002110">
    <property type="entry name" value="Ankyrin_rpt"/>
</dbReference>
<keyword evidence="7" id="KW-0677">Repeat</keyword>
<evidence type="ECO:0000256" key="2">
    <source>
        <dbReference type="ARBA" id="ARBA00022448"/>
    </source>
</evidence>
<feature type="repeat" description="ANK" evidence="14">
    <location>
        <begin position="55"/>
        <end position="79"/>
    </location>
</feature>
<dbReference type="OMA" id="WHTDIAL"/>
<protein>
    <recommendedName>
        <fullName evidence="16">Ion transport domain-containing protein</fullName>
    </recommendedName>
</protein>
<dbReference type="PANTHER" id="PTHR10582:SF33">
    <property type="entry name" value="TRANSIENT RECEPTOR POTENTIAL CHANNEL PYREXIA"/>
    <property type="match status" value="1"/>
</dbReference>
<keyword evidence="9 15" id="KW-1133">Transmembrane helix</keyword>
<organism evidence="17 18">
    <name type="scientific">Ciona savignyi</name>
    <name type="common">Pacific transparent sea squirt</name>
    <dbReference type="NCBI Taxonomy" id="51511"/>
    <lineage>
        <taxon>Eukaryota</taxon>
        <taxon>Metazoa</taxon>
        <taxon>Chordata</taxon>
        <taxon>Tunicata</taxon>
        <taxon>Ascidiacea</taxon>
        <taxon>Phlebobranchia</taxon>
        <taxon>Cionidae</taxon>
        <taxon>Ciona</taxon>
    </lineage>
</organism>
<dbReference type="Pfam" id="PF12796">
    <property type="entry name" value="Ank_2"/>
    <property type="match status" value="2"/>
</dbReference>
<reference evidence="18" key="1">
    <citation type="submission" date="2003-08" db="EMBL/GenBank/DDBJ databases">
        <authorList>
            <person name="Birren B."/>
            <person name="Nusbaum C."/>
            <person name="Abebe A."/>
            <person name="Abouelleil A."/>
            <person name="Adekoya E."/>
            <person name="Ait-zahra M."/>
            <person name="Allen N."/>
            <person name="Allen T."/>
            <person name="An P."/>
            <person name="Anderson M."/>
            <person name="Anderson S."/>
            <person name="Arachchi H."/>
            <person name="Armbruster J."/>
            <person name="Bachantsang P."/>
            <person name="Baldwin J."/>
            <person name="Barry A."/>
            <person name="Bayul T."/>
            <person name="Blitshsteyn B."/>
            <person name="Bloom T."/>
            <person name="Blye J."/>
            <person name="Boguslavskiy L."/>
            <person name="Borowsky M."/>
            <person name="Boukhgalter B."/>
            <person name="Brunache A."/>
            <person name="Butler J."/>
            <person name="Calixte N."/>
            <person name="Calvo S."/>
            <person name="Camarata J."/>
            <person name="Campo K."/>
            <person name="Chang J."/>
            <person name="Cheshatsang Y."/>
            <person name="Citroen M."/>
            <person name="Collymore A."/>
            <person name="Considine T."/>
            <person name="Cook A."/>
            <person name="Cooke P."/>
            <person name="Corum B."/>
            <person name="Cuomo C."/>
            <person name="David R."/>
            <person name="Dawoe T."/>
            <person name="Degray S."/>
            <person name="Dodge S."/>
            <person name="Dooley K."/>
            <person name="Dorje P."/>
            <person name="Dorjee K."/>
            <person name="Dorris L."/>
            <person name="Duffey N."/>
            <person name="Dupes A."/>
            <person name="Elkins T."/>
            <person name="Engels R."/>
            <person name="Erickson J."/>
            <person name="Farina A."/>
            <person name="Faro S."/>
            <person name="Ferreira P."/>
            <person name="Fischer H."/>
            <person name="Fitzgerald M."/>
            <person name="Foley K."/>
            <person name="Gage D."/>
            <person name="Galagan J."/>
            <person name="Gearin G."/>
            <person name="Gnerre S."/>
            <person name="Gnirke A."/>
            <person name="Goyette A."/>
            <person name="Graham J."/>
            <person name="Grandbois E."/>
            <person name="Gyaltsen K."/>
            <person name="Hafez N."/>
            <person name="Hagopian D."/>
            <person name="Hagos B."/>
            <person name="Hall J."/>
            <person name="Hatcher B."/>
            <person name="Heller A."/>
            <person name="Higgins H."/>
            <person name="Honan T."/>
            <person name="Horn A."/>
            <person name="Houde N."/>
            <person name="Hughes L."/>
            <person name="Hulme W."/>
            <person name="Husby E."/>
            <person name="Iliev I."/>
            <person name="Jaffe D."/>
            <person name="Jones C."/>
            <person name="Kamal M."/>
            <person name="Kamat A."/>
            <person name="Kamvysselis M."/>
            <person name="Karlsson E."/>
            <person name="Kells C."/>
            <person name="Kieu A."/>
            <person name="Kisner P."/>
            <person name="Kodira C."/>
            <person name="Kulbokas E."/>
            <person name="Labutti K."/>
            <person name="Lama D."/>
            <person name="Landers T."/>
            <person name="Leger J."/>
            <person name="Levine S."/>
            <person name="Lewis D."/>
            <person name="Lewis T."/>
            <person name="Lindblad-toh K."/>
            <person name="Liu X."/>
            <person name="Lokyitsang T."/>
            <person name="Lokyitsang Y."/>
            <person name="Lucien O."/>
            <person name="Lui A."/>
            <person name="Ma L.J."/>
            <person name="Mabbitt R."/>
            <person name="Macdonald J."/>
            <person name="Maclean C."/>
            <person name="Major J."/>
            <person name="Manning J."/>
            <person name="Marabella R."/>
            <person name="Maru K."/>
            <person name="Matthews C."/>
            <person name="Mauceli E."/>
            <person name="Mccarthy M."/>
            <person name="Mcdonough S."/>
            <person name="Mcghee T."/>
            <person name="Meldrim J."/>
            <person name="Meneus L."/>
            <person name="Mesirov J."/>
            <person name="Mihalev A."/>
            <person name="Mihova T."/>
            <person name="Mikkelsen T."/>
            <person name="Mlenga V."/>
            <person name="Moru K."/>
            <person name="Mozes J."/>
            <person name="Mulrain L."/>
            <person name="Munson G."/>
            <person name="Naylor J."/>
            <person name="Newes C."/>
            <person name="Nguyen C."/>
            <person name="Nguyen N."/>
            <person name="Nguyen T."/>
            <person name="Nicol R."/>
            <person name="Nielsen C."/>
            <person name="Nizzari M."/>
            <person name="Norbu C."/>
            <person name="Norbu N."/>
            <person name="O'donnell P."/>
            <person name="Okoawo O."/>
            <person name="O'leary S."/>
            <person name="Omotosho B."/>
            <person name="O'neill K."/>
            <person name="Osman S."/>
            <person name="Parker S."/>
            <person name="Perrin D."/>
            <person name="Phunkhang P."/>
            <person name="Piqani B."/>
            <person name="Purcell S."/>
            <person name="Rachupka T."/>
            <person name="Ramasamy U."/>
            <person name="Rameau R."/>
            <person name="Ray V."/>
            <person name="Raymond C."/>
            <person name="Retta R."/>
            <person name="Richardson S."/>
            <person name="Rise C."/>
            <person name="Rodriguez J."/>
            <person name="Rogers J."/>
            <person name="Rogov P."/>
            <person name="Rutman M."/>
            <person name="Schupbach R."/>
            <person name="Seaman C."/>
            <person name="Settipalli S."/>
            <person name="Sharpe T."/>
            <person name="Sheridan J."/>
            <person name="Sherpa N."/>
            <person name="Shi J."/>
            <person name="Smirnov S."/>
            <person name="Smith C."/>
            <person name="Sougnez C."/>
            <person name="Spencer B."/>
            <person name="Stalker J."/>
            <person name="Stange-thomann N."/>
            <person name="Stavropoulos S."/>
            <person name="Stetson K."/>
            <person name="Stone C."/>
            <person name="Stone S."/>
            <person name="Stubbs M."/>
            <person name="Talamas J."/>
            <person name="Tchuinga P."/>
            <person name="Tenzing P."/>
            <person name="Tesfaye S."/>
            <person name="Theodore J."/>
            <person name="Thoulutsang Y."/>
            <person name="Topham K."/>
            <person name="Towey S."/>
            <person name="Tsamla T."/>
            <person name="Tsomo N."/>
            <person name="Vallee D."/>
            <person name="Vassiliev H."/>
            <person name="Venkataraman V."/>
            <person name="Vinson J."/>
            <person name="Vo A."/>
            <person name="Wade C."/>
            <person name="Wang S."/>
            <person name="Wangchuk T."/>
            <person name="Wangdi T."/>
            <person name="Whittaker C."/>
            <person name="Wilkinson J."/>
            <person name="Wu Y."/>
            <person name="Wyman D."/>
            <person name="Yadav S."/>
            <person name="Yang S."/>
            <person name="Yang X."/>
            <person name="Yeager S."/>
            <person name="Yee E."/>
            <person name="Young G."/>
            <person name="Zainoun J."/>
            <person name="Zembeck L."/>
            <person name="Zimmer A."/>
            <person name="Zody M."/>
            <person name="Lander E."/>
        </authorList>
    </citation>
    <scope>NUCLEOTIDE SEQUENCE [LARGE SCALE GENOMIC DNA]</scope>
</reference>
<keyword evidence="12" id="KW-0407">Ion channel</keyword>
<name>H2ZHL3_CIOSA</name>
<dbReference type="Gene3D" id="1.25.40.20">
    <property type="entry name" value="Ankyrin repeat-containing domain"/>
    <property type="match status" value="1"/>
</dbReference>
<dbReference type="AlphaFoldDB" id="H2ZHL3"/>
<dbReference type="SUPFAM" id="SSF48403">
    <property type="entry name" value="Ankyrin repeat"/>
    <property type="match status" value="1"/>
</dbReference>
<dbReference type="InParanoid" id="H2ZHL3"/>
<dbReference type="GO" id="GO:0005262">
    <property type="term" value="F:calcium channel activity"/>
    <property type="evidence" value="ECO:0007669"/>
    <property type="project" value="UniProtKB-KW"/>
</dbReference>
<evidence type="ECO:0000256" key="8">
    <source>
        <dbReference type="ARBA" id="ARBA00022837"/>
    </source>
</evidence>
<dbReference type="GO" id="GO:0005886">
    <property type="term" value="C:plasma membrane"/>
    <property type="evidence" value="ECO:0007669"/>
    <property type="project" value="UniProtKB-SubCell"/>
</dbReference>
<evidence type="ECO:0000256" key="15">
    <source>
        <dbReference type="SAM" id="Phobius"/>
    </source>
</evidence>
<evidence type="ECO:0000256" key="3">
    <source>
        <dbReference type="ARBA" id="ARBA00022475"/>
    </source>
</evidence>
<evidence type="ECO:0000313" key="18">
    <source>
        <dbReference type="Proteomes" id="UP000007875"/>
    </source>
</evidence>
<dbReference type="Ensembl" id="ENSCSAVT00000017262.1">
    <property type="protein sequence ID" value="ENSCSAVP00000017079.1"/>
    <property type="gene ID" value="ENSCSAVG00000010041.1"/>
</dbReference>
<dbReference type="STRING" id="51511.ENSCSAVP00000017079"/>
<evidence type="ECO:0000256" key="13">
    <source>
        <dbReference type="ARBA" id="ARBA00036634"/>
    </source>
</evidence>
<feature type="transmembrane region" description="Helical" evidence="15">
    <location>
        <begin position="402"/>
        <end position="419"/>
    </location>
</feature>
<evidence type="ECO:0000256" key="9">
    <source>
        <dbReference type="ARBA" id="ARBA00022989"/>
    </source>
</evidence>
<dbReference type="PROSITE" id="PS50297">
    <property type="entry name" value="ANK_REP_REGION"/>
    <property type="match status" value="3"/>
</dbReference>
<dbReference type="eggNOG" id="KOG4177">
    <property type="taxonomic scope" value="Eukaryota"/>
</dbReference>
<comment type="catalytic activity">
    <reaction evidence="13">
        <text>Ca(2+)(in) = Ca(2+)(out)</text>
        <dbReference type="Rhea" id="RHEA:29671"/>
        <dbReference type="ChEBI" id="CHEBI:29108"/>
    </reaction>
</comment>
<dbReference type="InterPro" id="IPR036770">
    <property type="entry name" value="Ankyrin_rpt-contain_sf"/>
</dbReference>
<keyword evidence="5" id="KW-0107">Calcium channel</keyword>
<feature type="transmembrane region" description="Helical" evidence="15">
    <location>
        <begin position="377"/>
        <end position="396"/>
    </location>
</feature>
<reference evidence="17" key="2">
    <citation type="submission" date="2025-08" db="UniProtKB">
        <authorList>
            <consortium name="Ensembl"/>
        </authorList>
    </citation>
    <scope>IDENTIFICATION</scope>
</reference>
<keyword evidence="6 15" id="KW-0812">Transmembrane</keyword>
<dbReference type="Proteomes" id="UP000007875">
    <property type="component" value="Unassembled WGS sequence"/>
</dbReference>
<keyword evidence="4" id="KW-0109">Calcium transport</keyword>
<dbReference type="eggNOG" id="KOG3676">
    <property type="taxonomic scope" value="Eukaryota"/>
</dbReference>
<feature type="domain" description="Ion transport" evidence="16">
    <location>
        <begin position="264"/>
        <end position="537"/>
    </location>
</feature>
<accession>H2ZHL3</accession>
<feature type="repeat" description="ANK" evidence="14">
    <location>
        <begin position="128"/>
        <end position="160"/>
    </location>
</feature>
<feature type="transmembrane region" description="Helical" evidence="15">
    <location>
        <begin position="293"/>
        <end position="312"/>
    </location>
</feature>
<feature type="transmembrane region" description="Helical" evidence="15">
    <location>
        <begin position="500"/>
        <end position="525"/>
    </location>
</feature>
<evidence type="ECO:0000256" key="11">
    <source>
        <dbReference type="ARBA" id="ARBA00023136"/>
    </source>
</evidence>
<keyword evidence="14" id="KW-0040">ANK repeat</keyword>
<evidence type="ECO:0000259" key="16">
    <source>
        <dbReference type="Pfam" id="PF00520"/>
    </source>
</evidence>
<proteinExistence type="predicted"/>
<keyword evidence="11 15" id="KW-0472">Membrane</keyword>
<feature type="repeat" description="ANK" evidence="14">
    <location>
        <begin position="22"/>
        <end position="54"/>
    </location>
</feature>
<reference evidence="17" key="3">
    <citation type="submission" date="2025-09" db="UniProtKB">
        <authorList>
            <consortium name="Ensembl"/>
        </authorList>
    </citation>
    <scope>IDENTIFICATION</scope>
</reference>
<sequence>VDFNYIENLITEGADINCTDRHGQTILHESARAWHTDIALFLLENGANINQADKFGRSPLHVAAATDYAEMVDVLIQKGGLSQSTANIEQRTLQELQTPLHYAARNDASESLRMLIKLEADIEAKDYKLRTPLFVAAELDRSETARYLIDLNADATVIDDSGQLCMTHMVTKMAPVAKQALDQFHRTDRANRKQYFYLNLLETGRKDKKLNKKKNNSTVIVSFRQLELIMHPVIMRMIDIKWEQFGRRGAFRALFLNLLFILVWTILWCVCALVSALSLQFTICKFLGNTFDWWRVLLWVIASLFTTYYIVYEVKEIWLSKRRFQKWKDWRESEIQRDLKFCHPKWPEERTYLESEANDLDDMLPSYFSDFWNYFDWTVYFLQLIVLLLHIIDIALDPHLSVWVNRIFVLLILLLWLRLMKDTRAFRLFGPFIVMLGKIGWDLVKFFYLYLEFYIPYACGFWMVFGGISTMSTVDQLLFSLFRITLVDDYQFEEMHAFDIVMAYILIGTFLGVSAILCINLFIALLSDTFQRVYDNANANAIMQQAALLLSIEENLSNRQRRKFKKFIQDKCSPEEQFYDDDLTVAEDADLKKVTIKIKEQMDELLEHIHDNEKDKTMVSM</sequence>
<evidence type="ECO:0000256" key="12">
    <source>
        <dbReference type="ARBA" id="ARBA00023303"/>
    </source>
</evidence>
<evidence type="ECO:0000256" key="5">
    <source>
        <dbReference type="ARBA" id="ARBA00022673"/>
    </source>
</evidence>
<evidence type="ECO:0000256" key="4">
    <source>
        <dbReference type="ARBA" id="ARBA00022568"/>
    </source>
</evidence>
<evidence type="ECO:0000256" key="7">
    <source>
        <dbReference type="ARBA" id="ARBA00022737"/>
    </source>
</evidence>
<dbReference type="InterPro" id="IPR024862">
    <property type="entry name" value="TRPV"/>
</dbReference>
<keyword evidence="10" id="KW-0406">Ion transport</keyword>
<evidence type="ECO:0000256" key="6">
    <source>
        <dbReference type="ARBA" id="ARBA00022692"/>
    </source>
</evidence>
<keyword evidence="3" id="KW-1003">Cell membrane</keyword>
<dbReference type="PANTHER" id="PTHR10582">
    <property type="entry name" value="TRANSIENT RECEPTOR POTENTIAL ION CHANNEL PROTEIN"/>
    <property type="match status" value="1"/>
</dbReference>
<dbReference type="HOGENOM" id="CLU_018560_0_0_1"/>
<keyword evidence="8" id="KW-0106">Calcium</keyword>
<evidence type="ECO:0000313" key="17">
    <source>
        <dbReference type="Ensembl" id="ENSCSAVP00000017079.1"/>
    </source>
</evidence>
<evidence type="ECO:0000256" key="14">
    <source>
        <dbReference type="PROSITE-ProRule" id="PRU00023"/>
    </source>
</evidence>
<dbReference type="GeneTree" id="ENSGT00910000144630"/>
<dbReference type="Pfam" id="PF00520">
    <property type="entry name" value="Ion_trans"/>
    <property type="match status" value="1"/>
</dbReference>
<comment type="subcellular location">
    <subcellularLocation>
        <location evidence="1">Cell membrane</location>
        <topology evidence="1">Multi-pass membrane protein</topology>
    </subcellularLocation>
</comment>
<dbReference type="InterPro" id="IPR005821">
    <property type="entry name" value="Ion_trans_dom"/>
</dbReference>
<evidence type="ECO:0000256" key="10">
    <source>
        <dbReference type="ARBA" id="ARBA00023065"/>
    </source>
</evidence>
<evidence type="ECO:0000256" key="1">
    <source>
        <dbReference type="ARBA" id="ARBA00004651"/>
    </source>
</evidence>
<feature type="transmembrane region" description="Helical" evidence="15">
    <location>
        <begin position="254"/>
        <end position="281"/>
    </location>
</feature>
<keyword evidence="2" id="KW-0813">Transport</keyword>